<proteinExistence type="predicted"/>
<gene>
    <name evidence="1" type="ORF">X975_01760</name>
</gene>
<reference evidence="1 2" key="1">
    <citation type="submission" date="2013-11" db="EMBL/GenBank/DDBJ databases">
        <title>Genome sequencing of Stegodyphus mimosarum.</title>
        <authorList>
            <person name="Bechsgaard J."/>
        </authorList>
    </citation>
    <scope>NUCLEOTIDE SEQUENCE [LARGE SCALE GENOMIC DNA]</scope>
</reference>
<accession>A0A087UMM8</accession>
<evidence type="ECO:0000313" key="1">
    <source>
        <dbReference type="EMBL" id="KFM78617.1"/>
    </source>
</evidence>
<keyword evidence="2" id="KW-1185">Reference proteome</keyword>
<dbReference type="Proteomes" id="UP000054359">
    <property type="component" value="Unassembled WGS sequence"/>
</dbReference>
<protein>
    <submittedName>
        <fullName evidence="1">Uncharacterized protein</fullName>
    </submittedName>
</protein>
<organism evidence="1 2">
    <name type="scientific">Stegodyphus mimosarum</name>
    <name type="common">African social velvet spider</name>
    <dbReference type="NCBI Taxonomy" id="407821"/>
    <lineage>
        <taxon>Eukaryota</taxon>
        <taxon>Metazoa</taxon>
        <taxon>Ecdysozoa</taxon>
        <taxon>Arthropoda</taxon>
        <taxon>Chelicerata</taxon>
        <taxon>Arachnida</taxon>
        <taxon>Araneae</taxon>
        <taxon>Araneomorphae</taxon>
        <taxon>Entelegynae</taxon>
        <taxon>Eresoidea</taxon>
        <taxon>Eresidae</taxon>
        <taxon>Stegodyphus</taxon>
    </lineage>
</organism>
<evidence type="ECO:0000313" key="2">
    <source>
        <dbReference type="Proteomes" id="UP000054359"/>
    </source>
</evidence>
<dbReference type="AlphaFoldDB" id="A0A087UMM8"/>
<sequence>MHYLQKNLKKLEQVLEIGDLQAYPCHWSTYSGDSHCVSMWNDFVCGIIVHHEDSVILLRIKDAWPDADTQAAGV</sequence>
<name>A0A087UMM8_STEMI</name>
<feature type="non-terminal residue" evidence="1">
    <location>
        <position position="74"/>
    </location>
</feature>
<dbReference type="EMBL" id="KK120590">
    <property type="protein sequence ID" value="KFM78617.1"/>
    <property type="molecule type" value="Genomic_DNA"/>
</dbReference>